<dbReference type="Proteomes" id="UP000190675">
    <property type="component" value="Chromosome I"/>
</dbReference>
<dbReference type="RefSeq" id="WP_079570787.1">
    <property type="nucleotide sequence ID" value="NZ_LT670818.1"/>
</dbReference>
<accession>A0A1M5T8Z6</accession>
<dbReference type="OrthoDB" id="9553539at2"/>
<sequence>MNITPNNSIASHRTGALVGLCDWDITAKLGFSPNIEDDPDKVVNSWGFDVDGKPCAIWDYKGSHKRGIFSTFGPRDVLRRLFGDHYVSDR</sequence>
<organism evidence="1 2">
    <name type="scientific">Bradyrhizobium erythrophlei</name>
    <dbReference type="NCBI Taxonomy" id="1437360"/>
    <lineage>
        <taxon>Bacteria</taxon>
        <taxon>Pseudomonadati</taxon>
        <taxon>Pseudomonadota</taxon>
        <taxon>Alphaproteobacteria</taxon>
        <taxon>Hyphomicrobiales</taxon>
        <taxon>Nitrobacteraceae</taxon>
        <taxon>Bradyrhizobium</taxon>
    </lineage>
</organism>
<gene>
    <name evidence="1" type="ORF">SAMN05444169_7624</name>
</gene>
<dbReference type="AlphaFoldDB" id="A0A1M5T8Z6"/>
<evidence type="ECO:0000313" key="1">
    <source>
        <dbReference type="EMBL" id="SHH47245.1"/>
    </source>
</evidence>
<evidence type="ECO:0000313" key="2">
    <source>
        <dbReference type="Proteomes" id="UP000190675"/>
    </source>
</evidence>
<name>A0A1M5T8Z6_9BRAD</name>
<dbReference type="EMBL" id="LT670818">
    <property type="protein sequence ID" value="SHH47245.1"/>
    <property type="molecule type" value="Genomic_DNA"/>
</dbReference>
<proteinExistence type="predicted"/>
<reference evidence="1 2" key="1">
    <citation type="submission" date="2016-11" db="EMBL/GenBank/DDBJ databases">
        <authorList>
            <person name="Jaros S."/>
            <person name="Januszkiewicz K."/>
            <person name="Wedrychowicz H."/>
        </authorList>
    </citation>
    <scope>NUCLEOTIDE SEQUENCE [LARGE SCALE GENOMIC DNA]</scope>
    <source>
        <strain evidence="1 2">GAS242</strain>
    </source>
</reference>
<protein>
    <submittedName>
        <fullName evidence="1">Uncharacterized protein</fullName>
    </submittedName>
</protein>